<evidence type="ECO:0000313" key="3">
    <source>
        <dbReference type="EMBL" id="AFY85262.1"/>
    </source>
</evidence>
<keyword evidence="2" id="KW-0732">Signal</keyword>
<feature type="chain" id="PRO_5003936171" description="Circadian oscillating protein COP23" evidence="2">
    <location>
        <begin position="31"/>
        <end position="203"/>
    </location>
</feature>
<accession>K9TR22</accession>
<evidence type="ECO:0008006" key="5">
    <source>
        <dbReference type="Google" id="ProtNLM"/>
    </source>
</evidence>
<dbReference type="HOGENOM" id="CLU_101369_1_1_3"/>
<evidence type="ECO:0000256" key="1">
    <source>
        <dbReference type="SAM" id="MobiDB-lite"/>
    </source>
</evidence>
<dbReference type="eggNOG" id="COG2335">
    <property type="taxonomic scope" value="Bacteria"/>
</dbReference>
<dbReference type="KEGG" id="oac:Oscil6304_5791"/>
<dbReference type="Proteomes" id="UP000010367">
    <property type="component" value="Chromosome"/>
</dbReference>
<feature type="signal peptide" evidence="2">
    <location>
        <begin position="1"/>
        <end position="30"/>
    </location>
</feature>
<dbReference type="OrthoDB" id="490444at2"/>
<dbReference type="InterPro" id="IPR025478">
    <property type="entry name" value="COP23"/>
</dbReference>
<dbReference type="STRING" id="56110.Oscil6304_5791"/>
<feature type="region of interest" description="Disordered" evidence="1">
    <location>
        <begin position="171"/>
        <end position="203"/>
    </location>
</feature>
<dbReference type="RefSeq" id="WP_015151868.1">
    <property type="nucleotide sequence ID" value="NC_019693.1"/>
</dbReference>
<dbReference type="EMBL" id="CP003607">
    <property type="protein sequence ID" value="AFY85262.1"/>
    <property type="molecule type" value="Genomic_DNA"/>
</dbReference>
<organism evidence="3 4">
    <name type="scientific">Oscillatoria acuminata PCC 6304</name>
    <dbReference type="NCBI Taxonomy" id="56110"/>
    <lineage>
        <taxon>Bacteria</taxon>
        <taxon>Bacillati</taxon>
        <taxon>Cyanobacteriota</taxon>
        <taxon>Cyanophyceae</taxon>
        <taxon>Oscillatoriophycideae</taxon>
        <taxon>Oscillatoriales</taxon>
        <taxon>Oscillatoriaceae</taxon>
        <taxon>Oscillatoria</taxon>
    </lineage>
</organism>
<proteinExistence type="predicted"/>
<evidence type="ECO:0000313" key="4">
    <source>
        <dbReference type="Proteomes" id="UP000010367"/>
    </source>
</evidence>
<reference evidence="3 4" key="1">
    <citation type="submission" date="2012-06" db="EMBL/GenBank/DDBJ databases">
        <title>Finished chromosome of genome of Oscillatoria acuminata PCC 6304.</title>
        <authorList>
            <consortium name="US DOE Joint Genome Institute"/>
            <person name="Gugger M."/>
            <person name="Coursin T."/>
            <person name="Rippka R."/>
            <person name="Tandeau De Marsac N."/>
            <person name="Huntemann M."/>
            <person name="Wei C.-L."/>
            <person name="Han J."/>
            <person name="Detter J.C."/>
            <person name="Han C."/>
            <person name="Tapia R."/>
            <person name="Davenport K."/>
            <person name="Daligault H."/>
            <person name="Erkkila T."/>
            <person name="Gu W."/>
            <person name="Munk A.C.C."/>
            <person name="Teshima H."/>
            <person name="Xu Y."/>
            <person name="Chain P."/>
            <person name="Chen A."/>
            <person name="Krypides N."/>
            <person name="Mavromatis K."/>
            <person name="Markowitz V."/>
            <person name="Szeto E."/>
            <person name="Ivanova N."/>
            <person name="Mikhailova N."/>
            <person name="Ovchinnikova G."/>
            <person name="Pagani I."/>
            <person name="Pati A."/>
            <person name="Goodwin L."/>
            <person name="Peters L."/>
            <person name="Pitluck S."/>
            <person name="Woyke T."/>
            <person name="Kerfeld C."/>
        </authorList>
    </citation>
    <scope>NUCLEOTIDE SEQUENCE [LARGE SCALE GENOMIC DNA]</scope>
    <source>
        <strain evidence="3 4">PCC 6304</strain>
    </source>
</reference>
<evidence type="ECO:0000256" key="2">
    <source>
        <dbReference type="SAM" id="SignalP"/>
    </source>
</evidence>
<keyword evidence="4" id="KW-1185">Reference proteome</keyword>
<gene>
    <name evidence="3" type="ORF">Oscil6304_5791</name>
</gene>
<sequence length="203" mass="20910">MKAKFAITSILTAAAVAIGATVTLQQPAQANTRFVCAMSSTTGLPTTFAMTPRGPVPVVRWYSEYFSASGYSPERRCQEVSGRFNNLHSQGLLSSITTGYLNGQPVVCASRSGGCNNSNLLFTLKSGVDAAAAVQQLFDLQRGTASGPLYESSGDDGVNIDFNNFLSNAAVDPSGPSSGGSEGTNVTPSEPSEPSGVGGGGIW</sequence>
<dbReference type="Pfam" id="PF14218">
    <property type="entry name" value="COP23"/>
    <property type="match status" value="1"/>
</dbReference>
<protein>
    <recommendedName>
        <fullName evidence="5">Circadian oscillating protein COP23</fullName>
    </recommendedName>
</protein>
<dbReference type="PATRIC" id="fig|56110.3.peg.7109"/>
<dbReference type="InParanoid" id="K9TR22"/>
<dbReference type="AlphaFoldDB" id="K9TR22"/>
<name>K9TR22_9CYAN</name>